<dbReference type="GO" id="GO:0005247">
    <property type="term" value="F:voltage-gated chloride channel activity"/>
    <property type="evidence" value="ECO:0007669"/>
    <property type="project" value="TreeGrafter"/>
</dbReference>
<feature type="transmembrane region" description="Helical" evidence="8">
    <location>
        <begin position="224"/>
        <end position="245"/>
    </location>
</feature>
<evidence type="ECO:0000313" key="9">
    <source>
        <dbReference type="EMBL" id="QIK51866.1"/>
    </source>
</evidence>
<evidence type="ECO:0000256" key="8">
    <source>
        <dbReference type="SAM" id="Phobius"/>
    </source>
</evidence>
<feature type="transmembrane region" description="Helical" evidence="8">
    <location>
        <begin position="12"/>
        <end position="32"/>
    </location>
</feature>
<dbReference type="KEGG" id="jpo:G7058_07410"/>
<dbReference type="SUPFAM" id="SSF81340">
    <property type="entry name" value="Clc chloride channel"/>
    <property type="match status" value="1"/>
</dbReference>
<feature type="transmembrane region" description="Helical" evidence="8">
    <location>
        <begin position="322"/>
        <end position="345"/>
    </location>
</feature>
<dbReference type="PANTHER" id="PTHR45711">
    <property type="entry name" value="CHLORIDE CHANNEL PROTEIN"/>
    <property type="match status" value="1"/>
</dbReference>
<evidence type="ECO:0000256" key="6">
    <source>
        <dbReference type="ARBA" id="ARBA00023136"/>
    </source>
</evidence>
<gene>
    <name evidence="9" type="ORF">G7058_07410</name>
</gene>
<dbReference type="CDD" id="cd01031">
    <property type="entry name" value="EriC"/>
    <property type="match status" value="1"/>
</dbReference>
<keyword evidence="7" id="KW-0868">Chloride</keyword>
<evidence type="ECO:0000313" key="10">
    <source>
        <dbReference type="Proteomes" id="UP000501830"/>
    </source>
</evidence>
<keyword evidence="2" id="KW-0813">Transport</keyword>
<evidence type="ECO:0000256" key="4">
    <source>
        <dbReference type="ARBA" id="ARBA00022989"/>
    </source>
</evidence>
<dbReference type="EMBL" id="CP049889">
    <property type="protein sequence ID" value="QIK51866.1"/>
    <property type="molecule type" value="Genomic_DNA"/>
</dbReference>
<dbReference type="GO" id="GO:0005886">
    <property type="term" value="C:plasma membrane"/>
    <property type="evidence" value="ECO:0007669"/>
    <property type="project" value="TreeGrafter"/>
</dbReference>
<dbReference type="PANTHER" id="PTHR45711:SF6">
    <property type="entry name" value="CHLORIDE CHANNEL PROTEIN"/>
    <property type="match status" value="1"/>
</dbReference>
<dbReference type="RefSeq" id="WP_166062927.1">
    <property type="nucleotide sequence ID" value="NZ_CP049889.1"/>
</dbReference>
<evidence type="ECO:0000256" key="1">
    <source>
        <dbReference type="ARBA" id="ARBA00004141"/>
    </source>
</evidence>
<evidence type="ECO:0000256" key="2">
    <source>
        <dbReference type="ARBA" id="ARBA00022448"/>
    </source>
</evidence>
<feature type="transmembrane region" description="Helical" evidence="8">
    <location>
        <begin position="385"/>
        <end position="403"/>
    </location>
</feature>
<organism evidence="9 10">
    <name type="scientific">Jeotgalibaca porci</name>
    <dbReference type="NCBI Taxonomy" id="1868793"/>
    <lineage>
        <taxon>Bacteria</taxon>
        <taxon>Bacillati</taxon>
        <taxon>Bacillota</taxon>
        <taxon>Bacilli</taxon>
        <taxon>Lactobacillales</taxon>
        <taxon>Carnobacteriaceae</taxon>
        <taxon>Jeotgalibaca</taxon>
    </lineage>
</organism>
<keyword evidence="10" id="KW-1185">Reference proteome</keyword>
<accession>A0A6G7WI05</accession>
<dbReference type="PRINTS" id="PR00762">
    <property type="entry name" value="CLCHANNEL"/>
</dbReference>
<sequence length="429" mass="45752">MVEKRLDFRIGFLSILTGAFVGVIVSIFRLAIPYVTTFVQHLLAFGNESILQSLLFILSFSALGLIVAWNVKKEPLIGGSGIPQVIGKLAGKLEFSWPSILFHKLMGGILTIGSGLTVGREGPSIQIGAAIGQGVAEKAKLNKDNQKYLISGAAGAGMAAAFNSPVSGIIFALEELLKRTSRRGFLSSSLTIITATLVSITLLGNKATLVIPISLKLAGKNYPYLILLGIIVGLSGVFFNKVILFGKGLYAKWQVSTTIKSVFPFFITALFLLWDPRLIGSGESLILMPFNENVGMLTLISFYFIKLFLLVVAFASGLPGGIFFPLLSLGSLVGNIVGSGLLMGGLITNQTVLVFTVIAMAAHFAAVVRAPLTGIFLILEMTGGSIGYLLPVALVTFIAYFIAELCQSKPIYEALLGLLLKNEPSVQRS</sequence>
<dbReference type="Gene3D" id="1.10.3080.10">
    <property type="entry name" value="Clc chloride channel"/>
    <property type="match status" value="1"/>
</dbReference>
<evidence type="ECO:0000256" key="7">
    <source>
        <dbReference type="ARBA" id="ARBA00023214"/>
    </source>
</evidence>
<keyword evidence="6 8" id="KW-0472">Membrane</keyword>
<proteinExistence type="predicted"/>
<reference evidence="9 10" key="1">
    <citation type="journal article" date="2017" name="Int. J. Syst. Evol. Microbiol.">
        <title>Jeotgalibaca porci sp. nov. and Jeotgalibaca arthritidis sp. nov., isolated from pigs, and emended description of the genus Jeotgalibaca.</title>
        <authorList>
            <person name="Zamora L."/>
            <person name="Perez-Sancho M."/>
            <person name="Dominguez L."/>
            <person name="Fernandez-Garayzabal J.F."/>
            <person name="Vela A.I."/>
        </authorList>
    </citation>
    <scope>NUCLEOTIDE SEQUENCE [LARGE SCALE GENOMIC DNA]</scope>
    <source>
        <strain evidence="9 10">CCUG 69148</strain>
    </source>
</reference>
<name>A0A6G7WI05_9LACT</name>
<dbReference type="Proteomes" id="UP000501830">
    <property type="component" value="Chromosome"/>
</dbReference>
<feature type="transmembrane region" description="Helical" evidence="8">
    <location>
        <begin position="52"/>
        <end position="71"/>
    </location>
</feature>
<comment type="subcellular location">
    <subcellularLocation>
        <location evidence="1">Membrane</location>
        <topology evidence="1">Multi-pass membrane protein</topology>
    </subcellularLocation>
</comment>
<feature type="transmembrane region" description="Helical" evidence="8">
    <location>
        <begin position="294"/>
        <end position="316"/>
    </location>
</feature>
<keyword evidence="4 8" id="KW-1133">Transmembrane helix</keyword>
<dbReference type="GeneID" id="94553107"/>
<dbReference type="InterPro" id="IPR001807">
    <property type="entry name" value="ClC"/>
</dbReference>
<feature type="transmembrane region" description="Helical" evidence="8">
    <location>
        <begin position="185"/>
        <end position="203"/>
    </location>
</feature>
<evidence type="ECO:0000256" key="5">
    <source>
        <dbReference type="ARBA" id="ARBA00023065"/>
    </source>
</evidence>
<protein>
    <submittedName>
        <fullName evidence="9">ClC family H(+)/Cl(-) exchange transporter</fullName>
    </submittedName>
</protein>
<dbReference type="InterPro" id="IPR014743">
    <property type="entry name" value="Cl-channel_core"/>
</dbReference>
<feature type="transmembrane region" description="Helical" evidence="8">
    <location>
        <begin position="352"/>
        <end position="379"/>
    </location>
</feature>
<feature type="transmembrane region" description="Helical" evidence="8">
    <location>
        <begin position="257"/>
        <end position="274"/>
    </location>
</feature>
<dbReference type="Pfam" id="PF00654">
    <property type="entry name" value="Voltage_CLC"/>
    <property type="match status" value="1"/>
</dbReference>
<evidence type="ECO:0000256" key="3">
    <source>
        <dbReference type="ARBA" id="ARBA00022692"/>
    </source>
</evidence>
<keyword evidence="5" id="KW-0406">Ion transport</keyword>
<dbReference type="AlphaFoldDB" id="A0A6G7WI05"/>
<keyword evidence="3 8" id="KW-0812">Transmembrane</keyword>